<keyword evidence="8 13" id="KW-0472">Membrane</keyword>
<accession>A0A9P0J5U3</accession>
<dbReference type="Proteomes" id="UP001153620">
    <property type="component" value="Chromosome 3"/>
</dbReference>
<keyword evidence="7 12" id="KW-0297">G-protein coupled receptor</keyword>
<comment type="similarity">
    <text evidence="3 12">Belongs to the G-protein coupled receptor 1 family.</text>
</comment>
<gene>
    <name evidence="15" type="ORF">CHIRRI_LOCUS12683</name>
</gene>
<reference evidence="15" key="1">
    <citation type="submission" date="2022-01" db="EMBL/GenBank/DDBJ databases">
        <authorList>
            <person name="King R."/>
        </authorList>
    </citation>
    <scope>NUCLEOTIDE SEQUENCE</scope>
</reference>
<keyword evidence="10 12" id="KW-0807">Transducer</keyword>
<evidence type="ECO:0000256" key="4">
    <source>
        <dbReference type="ARBA" id="ARBA00018873"/>
    </source>
</evidence>
<dbReference type="InterPro" id="IPR002120">
    <property type="entry name" value="TRH_rcpt_1"/>
</dbReference>
<keyword evidence="5 12" id="KW-0812">Transmembrane</keyword>
<dbReference type="PROSITE" id="PS00237">
    <property type="entry name" value="G_PROTEIN_RECEP_F1_1"/>
    <property type="match status" value="1"/>
</dbReference>
<comment type="subcellular location">
    <subcellularLocation>
        <location evidence="2">Membrane</location>
        <topology evidence="2">Multi-pass membrane protein</topology>
    </subcellularLocation>
</comment>
<dbReference type="InterPro" id="IPR017452">
    <property type="entry name" value="GPCR_Rhodpsn_7TM"/>
</dbReference>
<evidence type="ECO:0000256" key="5">
    <source>
        <dbReference type="ARBA" id="ARBA00022692"/>
    </source>
</evidence>
<dbReference type="GO" id="GO:0005886">
    <property type="term" value="C:plasma membrane"/>
    <property type="evidence" value="ECO:0007669"/>
    <property type="project" value="TreeGrafter"/>
</dbReference>
<evidence type="ECO:0000256" key="10">
    <source>
        <dbReference type="ARBA" id="ARBA00023224"/>
    </source>
</evidence>
<feature type="domain" description="G-protein coupled receptors family 1 profile" evidence="14">
    <location>
        <begin position="14"/>
        <end position="284"/>
    </location>
</feature>
<feature type="transmembrane region" description="Helical" evidence="13">
    <location>
        <begin position="165"/>
        <end position="189"/>
    </location>
</feature>
<reference evidence="15" key="2">
    <citation type="submission" date="2022-10" db="EMBL/GenBank/DDBJ databases">
        <authorList>
            <consortium name="ENA_rothamsted_submissions"/>
            <consortium name="culmorum"/>
            <person name="King R."/>
        </authorList>
    </citation>
    <scope>NUCLEOTIDE SEQUENCE</scope>
</reference>
<proteinExistence type="inferred from homology"/>
<dbReference type="AlphaFoldDB" id="A0A9P0J5U3"/>
<evidence type="ECO:0000256" key="3">
    <source>
        <dbReference type="ARBA" id="ARBA00010663"/>
    </source>
</evidence>
<name>A0A9P0J5U3_9DIPT</name>
<dbReference type="PRINTS" id="PR00237">
    <property type="entry name" value="GPCRRHODOPSN"/>
</dbReference>
<dbReference type="PANTHER" id="PTHR24243">
    <property type="entry name" value="G-PROTEIN COUPLED RECEPTOR"/>
    <property type="match status" value="1"/>
</dbReference>
<dbReference type="OrthoDB" id="64767at2759"/>
<dbReference type="GO" id="GO:0004997">
    <property type="term" value="F:thyrotropin-releasing hormone receptor activity"/>
    <property type="evidence" value="ECO:0007669"/>
    <property type="project" value="InterPro"/>
</dbReference>
<feature type="transmembrane region" description="Helical" evidence="13">
    <location>
        <begin position="216"/>
        <end position="241"/>
    </location>
</feature>
<evidence type="ECO:0000259" key="14">
    <source>
        <dbReference type="PROSITE" id="PS50262"/>
    </source>
</evidence>
<dbReference type="PRINTS" id="PR01846">
    <property type="entry name" value="TRHRFAMILY"/>
</dbReference>
<evidence type="ECO:0000256" key="7">
    <source>
        <dbReference type="ARBA" id="ARBA00023040"/>
    </source>
</evidence>
<organism evidence="15 16">
    <name type="scientific">Chironomus riparius</name>
    <dbReference type="NCBI Taxonomy" id="315576"/>
    <lineage>
        <taxon>Eukaryota</taxon>
        <taxon>Metazoa</taxon>
        <taxon>Ecdysozoa</taxon>
        <taxon>Arthropoda</taxon>
        <taxon>Hexapoda</taxon>
        <taxon>Insecta</taxon>
        <taxon>Pterygota</taxon>
        <taxon>Neoptera</taxon>
        <taxon>Endopterygota</taxon>
        <taxon>Diptera</taxon>
        <taxon>Nematocera</taxon>
        <taxon>Chironomoidea</taxon>
        <taxon>Chironomidae</taxon>
        <taxon>Chironominae</taxon>
        <taxon>Chironomus</taxon>
    </lineage>
</organism>
<sequence>MIFCILIMCLGLIGNIMVPIVILKTKDMRNSTNIFLINLSIADLLVLLICTPTVLVEVNSAPEVWMLGEEMCKLVPFIELVVAHASILTILAISFERYYAICEPLKAGYVCTKTRALSICILCWIVAGMFTSPILDIASYQIEEYYDGSKVPVCLTNVDTFWPSLFFLGSISIFFFIPLFILIVLYSVIAKHLMANPSLISTHSSRSNFIKYRKQVILMLAAVVVSFFTCLLPFRAFTLWIILIPSETLARFLSSQKNMEIYYSLLYFCRCMWYLNSAMNPILYNLMSSKFRDGFIKLLKCKPLIRATSWSDRKKGTFHTTSTNLSSSHNNNIENRLKETTNIEVKNQLNECENVNKLVTITISSVNDNNLSRQKIQYNFIKRKRNDRNEIHYAPSSECERILKENSSDINDNDKFLNLSSTPKESLV</sequence>
<evidence type="ECO:0000256" key="13">
    <source>
        <dbReference type="SAM" id="Phobius"/>
    </source>
</evidence>
<evidence type="ECO:0000256" key="1">
    <source>
        <dbReference type="ARBA" id="ARBA00004100"/>
    </source>
</evidence>
<dbReference type="CDD" id="cd14997">
    <property type="entry name" value="7tmA_ETH-R"/>
    <property type="match status" value="1"/>
</dbReference>
<feature type="transmembrane region" description="Helical" evidence="13">
    <location>
        <begin position="116"/>
        <end position="135"/>
    </location>
</feature>
<feature type="transmembrane region" description="Helical" evidence="13">
    <location>
        <begin position="75"/>
        <end position="95"/>
    </location>
</feature>
<evidence type="ECO:0000256" key="2">
    <source>
        <dbReference type="ARBA" id="ARBA00004141"/>
    </source>
</evidence>
<dbReference type="InterPro" id="IPR000276">
    <property type="entry name" value="GPCR_Rhodpsn"/>
</dbReference>
<evidence type="ECO:0000256" key="11">
    <source>
        <dbReference type="ARBA" id="ARBA00032251"/>
    </source>
</evidence>
<dbReference type="Gene3D" id="1.20.1070.10">
    <property type="entry name" value="Rhodopsin 7-helix transmembrane proteins"/>
    <property type="match status" value="1"/>
</dbReference>
<evidence type="ECO:0000256" key="9">
    <source>
        <dbReference type="ARBA" id="ARBA00023170"/>
    </source>
</evidence>
<feature type="transmembrane region" description="Helical" evidence="13">
    <location>
        <begin position="35"/>
        <end position="55"/>
    </location>
</feature>
<evidence type="ECO:0000256" key="6">
    <source>
        <dbReference type="ARBA" id="ARBA00022989"/>
    </source>
</evidence>
<protein>
    <recommendedName>
        <fullName evidence="4">Thyrotropin-releasing hormone receptor</fullName>
    </recommendedName>
    <alternativeName>
        <fullName evidence="11">Thyroliberin receptor</fullName>
    </alternativeName>
</protein>
<dbReference type="Pfam" id="PF00001">
    <property type="entry name" value="7tm_1"/>
    <property type="match status" value="1"/>
</dbReference>
<feature type="transmembrane region" description="Helical" evidence="13">
    <location>
        <begin position="5"/>
        <end position="23"/>
    </location>
</feature>
<evidence type="ECO:0000256" key="8">
    <source>
        <dbReference type="ARBA" id="ARBA00023136"/>
    </source>
</evidence>
<dbReference type="EMBL" id="OU895879">
    <property type="protein sequence ID" value="CAH1730672.1"/>
    <property type="molecule type" value="Genomic_DNA"/>
</dbReference>
<dbReference type="PROSITE" id="PS50262">
    <property type="entry name" value="G_PROTEIN_RECEP_F1_2"/>
    <property type="match status" value="1"/>
</dbReference>
<dbReference type="SUPFAM" id="SSF81321">
    <property type="entry name" value="Family A G protein-coupled receptor-like"/>
    <property type="match status" value="1"/>
</dbReference>
<evidence type="ECO:0000313" key="15">
    <source>
        <dbReference type="EMBL" id="CAH1730672.1"/>
    </source>
</evidence>
<comment type="function">
    <text evidence="1">Receptor for thyrotropin-releasing hormone (TRH). Upon ligand binding, this G-protein-coupled receptor triggers activation of the phosphatidylinositol (IP3)-calcium-protein kinase C (PKC) pathway.</text>
</comment>
<evidence type="ECO:0000313" key="16">
    <source>
        <dbReference type="Proteomes" id="UP001153620"/>
    </source>
</evidence>
<keyword evidence="16" id="KW-1185">Reference proteome</keyword>
<keyword evidence="6 13" id="KW-1133">Transmembrane helix</keyword>
<evidence type="ECO:0000256" key="12">
    <source>
        <dbReference type="RuleBase" id="RU000688"/>
    </source>
</evidence>
<keyword evidence="9 12" id="KW-0675">Receptor</keyword>
<dbReference type="PANTHER" id="PTHR24243:SF233">
    <property type="entry name" value="THYROTROPIN-RELEASING HORMONE RECEPTOR"/>
    <property type="match status" value="1"/>
</dbReference>